<comment type="caution">
    <text evidence="3">The sequence shown here is derived from an EMBL/GenBank/DDBJ whole genome shotgun (WGS) entry which is preliminary data.</text>
</comment>
<dbReference type="CDD" id="cd00761">
    <property type="entry name" value="Glyco_tranf_GTA_type"/>
    <property type="match status" value="1"/>
</dbReference>
<dbReference type="EMBL" id="JAHESF010000001">
    <property type="protein sequence ID" value="MBT1695464.1"/>
    <property type="molecule type" value="Genomic_DNA"/>
</dbReference>
<evidence type="ECO:0000259" key="2">
    <source>
        <dbReference type="Pfam" id="PF02709"/>
    </source>
</evidence>
<dbReference type="EC" id="2.4.-.-" evidence="3"/>
<keyword evidence="4" id="KW-1185">Reference proteome</keyword>
<dbReference type="InterPro" id="IPR027791">
    <property type="entry name" value="Galactosyl_T_C"/>
</dbReference>
<accession>A0AAP2DH20</accession>
<dbReference type="RefSeq" id="WP_254159605.1">
    <property type="nucleotide sequence ID" value="NZ_JAHESF010000001.1"/>
</dbReference>
<evidence type="ECO:0000313" key="4">
    <source>
        <dbReference type="Proteomes" id="UP001319200"/>
    </source>
</evidence>
<evidence type="ECO:0000313" key="3">
    <source>
        <dbReference type="EMBL" id="MBT1695464.1"/>
    </source>
</evidence>
<gene>
    <name evidence="3" type="ORF">KK083_01160</name>
</gene>
<feature type="domain" description="Galactosyltransferase C-terminal" evidence="2">
    <location>
        <begin position="161"/>
        <end position="196"/>
    </location>
</feature>
<keyword evidence="1 3" id="KW-0808">Transferase</keyword>
<dbReference type="Pfam" id="PF02709">
    <property type="entry name" value="Glyco_transf_7C"/>
    <property type="match status" value="1"/>
</dbReference>
<proteinExistence type="predicted"/>
<dbReference type="AlphaFoldDB" id="A0AAP2DH20"/>
<dbReference type="Proteomes" id="UP001319200">
    <property type="component" value="Unassembled WGS sequence"/>
</dbReference>
<organism evidence="3 4">
    <name type="scientific">Chryseosolibacter histidini</name>
    <dbReference type="NCBI Taxonomy" id="2782349"/>
    <lineage>
        <taxon>Bacteria</taxon>
        <taxon>Pseudomonadati</taxon>
        <taxon>Bacteroidota</taxon>
        <taxon>Cytophagia</taxon>
        <taxon>Cytophagales</taxon>
        <taxon>Chryseotaleaceae</taxon>
        <taxon>Chryseosolibacter</taxon>
    </lineage>
</organism>
<dbReference type="InterPro" id="IPR029044">
    <property type="entry name" value="Nucleotide-diphossugar_trans"/>
</dbReference>
<dbReference type="Gene3D" id="3.90.550.10">
    <property type="entry name" value="Spore Coat Polysaccharide Biosynthesis Protein SpsA, Chain A"/>
    <property type="match status" value="1"/>
</dbReference>
<dbReference type="SUPFAM" id="SSF53448">
    <property type="entry name" value="Nucleotide-diphospho-sugar transferases"/>
    <property type="match status" value="1"/>
</dbReference>
<evidence type="ECO:0000256" key="1">
    <source>
        <dbReference type="ARBA" id="ARBA00022679"/>
    </source>
</evidence>
<dbReference type="GO" id="GO:0016757">
    <property type="term" value="F:glycosyltransferase activity"/>
    <property type="evidence" value="ECO:0007669"/>
    <property type="project" value="UniProtKB-KW"/>
</dbReference>
<protein>
    <submittedName>
        <fullName evidence="3">Glycosyltransferase</fullName>
        <ecNumber evidence="3">2.4.-.-</ecNumber>
    </submittedName>
</protein>
<name>A0AAP2DH20_9BACT</name>
<reference evidence="3 4" key="1">
    <citation type="submission" date="2021-05" db="EMBL/GenBank/DDBJ databases">
        <title>A Polyphasic approach of four new species of the genus Ohtaekwangia: Ohtaekwangia histidinii sp. nov., Ohtaekwangia cretensis sp. nov., Ohtaekwangia indiensis sp. nov., Ohtaekwangia reichenbachii sp. nov. from diverse environment.</title>
        <authorList>
            <person name="Octaviana S."/>
        </authorList>
    </citation>
    <scope>NUCLEOTIDE SEQUENCE [LARGE SCALE GENOMIC DNA]</scope>
    <source>
        <strain evidence="3 4">PWU4</strain>
    </source>
</reference>
<keyword evidence="3" id="KW-0328">Glycosyltransferase</keyword>
<sequence length="245" mass="28193">MDLSLIVAYRNRPEQLRSLLNWFPEAVRRSAAALELIVVESSTAPSLDNASLPPGVKYHYECEDGPFNKSRLLNRGLARATGEFVTSFDVDLFPYDLSFKSHLALARESEKILVAGYRMTTTWRSFSIEDLANVQATAGVARENLHEGFLRDQLLNKHRFGHTPLFRKKYVDVLNGWDEHYVGWGAEDQDMIHRYLGTDRFLLTSPDIVYLHLEHGHVADWNDGELTRKNREYLYKKLNLAPNIQ</sequence>